<reference evidence="2" key="1">
    <citation type="submission" date="2021-05" db="EMBL/GenBank/DDBJ databases">
        <title>A free-living protist that lacks canonical eukaryotic 1 DNA replication and segregation systems.</title>
        <authorList>
            <person name="Salas-Leiva D.E."/>
            <person name="Tromer E.C."/>
            <person name="Curtis B.A."/>
            <person name="Jerlstrom-Hultqvist J."/>
            <person name="Kolisko M."/>
            <person name="Yi Z."/>
            <person name="Salas-Leiva J.S."/>
            <person name="Gallot-Lavallee L."/>
            <person name="Kops G.J.P.L."/>
            <person name="Archibald J.M."/>
            <person name="Simpson A.G.B."/>
            <person name="Roger A.J."/>
        </authorList>
    </citation>
    <scope>NUCLEOTIDE SEQUENCE</scope>
    <source>
        <strain evidence="2">BICM</strain>
    </source>
</reference>
<dbReference type="Proteomes" id="UP000717585">
    <property type="component" value="Unassembled WGS sequence"/>
</dbReference>
<gene>
    <name evidence="2" type="ORF">J8273_3904</name>
</gene>
<comment type="caution">
    <text evidence="2">The sequence shown here is derived from an EMBL/GenBank/DDBJ whole genome shotgun (WGS) entry which is preliminary data.</text>
</comment>
<evidence type="ECO:0000313" key="2">
    <source>
        <dbReference type="EMBL" id="KAG9394650.1"/>
    </source>
</evidence>
<proteinExistence type="predicted"/>
<evidence type="ECO:0000313" key="3">
    <source>
        <dbReference type="Proteomes" id="UP000717585"/>
    </source>
</evidence>
<dbReference type="EMBL" id="JAHDYR010000014">
    <property type="protein sequence ID" value="KAG9394650.1"/>
    <property type="molecule type" value="Genomic_DNA"/>
</dbReference>
<accession>A0A8J6AYM9</accession>
<name>A0A8J6AYM9_9EUKA</name>
<feature type="compositionally biased region" description="Polar residues" evidence="1">
    <location>
        <begin position="1"/>
        <end position="14"/>
    </location>
</feature>
<protein>
    <submittedName>
        <fullName evidence="2">Uncharacterized protein</fullName>
    </submittedName>
</protein>
<organism evidence="2 3">
    <name type="scientific">Carpediemonas membranifera</name>
    <dbReference type="NCBI Taxonomy" id="201153"/>
    <lineage>
        <taxon>Eukaryota</taxon>
        <taxon>Metamonada</taxon>
        <taxon>Carpediemonas-like organisms</taxon>
        <taxon>Carpediemonas</taxon>
    </lineage>
</organism>
<sequence length="427" mass="47101">MRDTGLSSTKTCRNNFDFHSGIRNPVIDDDETSTSATSLDDHLIDELKVPPRPPRPPDPDSSDFSASSIDDDLVDGLKGPAVPTHDHGDDVWMDDIDSDDNDVGEDLVDFIDDGADGDDGDRTQYRVRGVEDDTPYDQHQHIEMSQEHDSDTEIDSDAELYDQPIEAGLTNGFESLADAPPIVLPDTATVRRMCPICGATSFKGNRLCPCPKNVRKRDRPSKREEFQRTLTASIDSLPASVQDQLFVLSHVQFRLVNHSLALATVMTHVSERYAYLVTFKGMITAFGKTLKSSGKLRGDPIPTVPNELTSALRDIFSSDANYASMRALLDECEKREADPGATQVVFSFNRSRMTVADVTVAFIPNPTLAGLTPGQFGLPSADDNSRPFVNFDSPKAAFYMFPLLFPDTIGFTSDYRAFMGSRSSLKR</sequence>
<keyword evidence="3" id="KW-1185">Reference proteome</keyword>
<dbReference type="AlphaFoldDB" id="A0A8J6AYM9"/>
<feature type="region of interest" description="Disordered" evidence="1">
    <location>
        <begin position="1"/>
        <end position="92"/>
    </location>
</feature>
<evidence type="ECO:0000256" key="1">
    <source>
        <dbReference type="SAM" id="MobiDB-lite"/>
    </source>
</evidence>
<feature type="compositionally biased region" description="Basic and acidic residues" evidence="1">
    <location>
        <begin position="39"/>
        <end position="49"/>
    </location>
</feature>